<keyword evidence="1" id="KW-0227">DNA damage</keyword>
<dbReference type="PANTHER" id="PTHR10492">
    <property type="match status" value="1"/>
</dbReference>
<dbReference type="EMBL" id="CAVLGL010000057">
    <property type="protein sequence ID" value="CAK1583465.1"/>
    <property type="molecule type" value="Genomic_DNA"/>
</dbReference>
<keyword evidence="1" id="KW-0547">Nucleotide-binding</keyword>
<evidence type="ECO:0000313" key="4">
    <source>
        <dbReference type="Proteomes" id="UP001314205"/>
    </source>
</evidence>
<reference evidence="3 4" key="1">
    <citation type="submission" date="2023-11" db="EMBL/GenBank/DDBJ databases">
        <authorList>
            <person name="Hedman E."/>
            <person name="Englund M."/>
            <person name="Stromberg M."/>
            <person name="Nyberg Akerstrom W."/>
            <person name="Nylinder S."/>
            <person name="Jareborg N."/>
            <person name="Kallberg Y."/>
            <person name="Kronander E."/>
        </authorList>
    </citation>
    <scope>NUCLEOTIDE SEQUENCE [LARGE SCALE GENOMIC DNA]</scope>
</reference>
<keyword evidence="1" id="KW-0378">Hydrolase</keyword>
<comment type="cofactor">
    <cofactor evidence="1">
        <name>Mg(2+)</name>
        <dbReference type="ChEBI" id="CHEBI:18420"/>
    </cofactor>
</comment>
<dbReference type="EC" id="5.6.2.3" evidence="1"/>
<dbReference type="GO" id="GO:0016787">
    <property type="term" value="F:hydrolase activity"/>
    <property type="evidence" value="ECO:0007669"/>
    <property type="project" value="UniProtKB-KW"/>
</dbReference>
<sequence length="124" mass="13863">MAHRKVVEAVDRSLRQNDRSMGGITVLFCGDFRQTLPVIPQGTRADEVGACLKSSYLRRDIQSVLLTINMRVRTGNNPDDRQFSDKLLKIGEGTYPQLHQGKLILTPELCCIVQSQPHLISSVT</sequence>
<dbReference type="PANTHER" id="PTHR10492:SF57">
    <property type="entry name" value="ATP-DEPENDENT DNA HELICASE"/>
    <property type="match status" value="1"/>
</dbReference>
<keyword evidence="1" id="KW-0233">DNA recombination</keyword>
<keyword evidence="1" id="KW-0067">ATP-binding</keyword>
<keyword evidence="1" id="KW-0234">DNA repair</keyword>
<protein>
    <recommendedName>
        <fullName evidence="1">ATP-dependent DNA helicase</fullName>
        <ecNumber evidence="1">5.6.2.3</ecNumber>
    </recommendedName>
</protein>
<gene>
    <name evidence="3" type="ORF">PARMNEM_LOCUS4858</name>
</gene>
<proteinExistence type="inferred from homology"/>
<keyword evidence="1" id="KW-0347">Helicase</keyword>
<keyword evidence="4" id="KW-1185">Reference proteome</keyword>
<dbReference type="GO" id="GO:0000723">
    <property type="term" value="P:telomere maintenance"/>
    <property type="evidence" value="ECO:0007669"/>
    <property type="project" value="InterPro"/>
</dbReference>
<evidence type="ECO:0000313" key="3">
    <source>
        <dbReference type="EMBL" id="CAK1583465.1"/>
    </source>
</evidence>
<dbReference type="InterPro" id="IPR010285">
    <property type="entry name" value="DNA_helicase_pif1-like_DEAD"/>
</dbReference>
<evidence type="ECO:0000259" key="2">
    <source>
        <dbReference type="Pfam" id="PF05970"/>
    </source>
</evidence>
<dbReference type="Pfam" id="PF05970">
    <property type="entry name" value="PIF1"/>
    <property type="match status" value="1"/>
</dbReference>
<organism evidence="3 4">
    <name type="scientific">Parnassius mnemosyne</name>
    <name type="common">clouded apollo</name>
    <dbReference type="NCBI Taxonomy" id="213953"/>
    <lineage>
        <taxon>Eukaryota</taxon>
        <taxon>Metazoa</taxon>
        <taxon>Ecdysozoa</taxon>
        <taxon>Arthropoda</taxon>
        <taxon>Hexapoda</taxon>
        <taxon>Insecta</taxon>
        <taxon>Pterygota</taxon>
        <taxon>Neoptera</taxon>
        <taxon>Endopterygota</taxon>
        <taxon>Lepidoptera</taxon>
        <taxon>Glossata</taxon>
        <taxon>Ditrysia</taxon>
        <taxon>Papilionoidea</taxon>
        <taxon>Papilionidae</taxon>
        <taxon>Parnassiinae</taxon>
        <taxon>Parnassini</taxon>
        <taxon>Parnassius</taxon>
        <taxon>Driopa</taxon>
    </lineage>
</organism>
<name>A0AAV1KLZ4_9NEOP</name>
<dbReference type="AlphaFoldDB" id="A0AAV1KLZ4"/>
<dbReference type="GO" id="GO:0006281">
    <property type="term" value="P:DNA repair"/>
    <property type="evidence" value="ECO:0007669"/>
    <property type="project" value="UniProtKB-KW"/>
</dbReference>
<dbReference type="Proteomes" id="UP001314205">
    <property type="component" value="Unassembled WGS sequence"/>
</dbReference>
<dbReference type="GO" id="GO:0043139">
    <property type="term" value="F:5'-3' DNA helicase activity"/>
    <property type="evidence" value="ECO:0007669"/>
    <property type="project" value="UniProtKB-EC"/>
</dbReference>
<comment type="similarity">
    <text evidence="1">Belongs to the helicase family.</text>
</comment>
<feature type="domain" description="DNA helicase Pif1-like DEAD-box helicase" evidence="2">
    <location>
        <begin position="1"/>
        <end position="98"/>
    </location>
</feature>
<dbReference type="GO" id="GO:0006310">
    <property type="term" value="P:DNA recombination"/>
    <property type="evidence" value="ECO:0007669"/>
    <property type="project" value="UniProtKB-KW"/>
</dbReference>
<accession>A0AAV1KLZ4</accession>
<comment type="caution">
    <text evidence="3">The sequence shown here is derived from an EMBL/GenBank/DDBJ whole genome shotgun (WGS) entry which is preliminary data.</text>
</comment>
<evidence type="ECO:0000256" key="1">
    <source>
        <dbReference type="RuleBase" id="RU363044"/>
    </source>
</evidence>
<comment type="catalytic activity">
    <reaction evidence="1">
        <text>ATP + H2O = ADP + phosphate + H(+)</text>
        <dbReference type="Rhea" id="RHEA:13065"/>
        <dbReference type="ChEBI" id="CHEBI:15377"/>
        <dbReference type="ChEBI" id="CHEBI:15378"/>
        <dbReference type="ChEBI" id="CHEBI:30616"/>
        <dbReference type="ChEBI" id="CHEBI:43474"/>
        <dbReference type="ChEBI" id="CHEBI:456216"/>
        <dbReference type="EC" id="5.6.2.3"/>
    </reaction>
</comment>
<dbReference type="GO" id="GO:0005524">
    <property type="term" value="F:ATP binding"/>
    <property type="evidence" value="ECO:0007669"/>
    <property type="project" value="UniProtKB-KW"/>
</dbReference>